<comment type="similarity">
    <text evidence="2">Belongs to the OmpP1/FadL family.</text>
</comment>
<evidence type="ECO:0000256" key="7">
    <source>
        <dbReference type="ARBA" id="ARBA00023237"/>
    </source>
</evidence>
<evidence type="ECO:0000256" key="4">
    <source>
        <dbReference type="ARBA" id="ARBA00022692"/>
    </source>
</evidence>
<evidence type="ECO:0000256" key="5">
    <source>
        <dbReference type="ARBA" id="ARBA00022729"/>
    </source>
</evidence>
<keyword evidence="7" id="KW-0998">Cell outer membrane</keyword>
<comment type="subcellular location">
    <subcellularLocation>
        <location evidence="1">Cell outer membrane</location>
        <topology evidence="1">Multi-pass membrane protein</topology>
    </subcellularLocation>
</comment>
<evidence type="ECO:0000256" key="2">
    <source>
        <dbReference type="ARBA" id="ARBA00008163"/>
    </source>
</evidence>
<name>A0ABV8CHZ9_9GAMM</name>
<organism evidence="9 10">
    <name type="scientific">Legionella dresdenensis</name>
    <dbReference type="NCBI Taxonomy" id="450200"/>
    <lineage>
        <taxon>Bacteria</taxon>
        <taxon>Pseudomonadati</taxon>
        <taxon>Pseudomonadota</taxon>
        <taxon>Gammaproteobacteria</taxon>
        <taxon>Legionellales</taxon>
        <taxon>Legionellaceae</taxon>
        <taxon>Legionella</taxon>
    </lineage>
</organism>
<evidence type="ECO:0000313" key="10">
    <source>
        <dbReference type="Proteomes" id="UP001595758"/>
    </source>
</evidence>
<evidence type="ECO:0000256" key="3">
    <source>
        <dbReference type="ARBA" id="ARBA00022452"/>
    </source>
</evidence>
<keyword evidence="10" id="KW-1185">Reference proteome</keyword>
<keyword evidence="6" id="KW-0472">Membrane</keyword>
<dbReference type="SUPFAM" id="SSF56935">
    <property type="entry name" value="Porins"/>
    <property type="match status" value="1"/>
</dbReference>
<dbReference type="RefSeq" id="WP_382344612.1">
    <property type="nucleotide sequence ID" value="NZ_JBHSAB010000031.1"/>
</dbReference>
<evidence type="ECO:0000256" key="1">
    <source>
        <dbReference type="ARBA" id="ARBA00004571"/>
    </source>
</evidence>
<comment type="caution">
    <text evidence="9">The sequence shown here is derived from an EMBL/GenBank/DDBJ whole genome shotgun (WGS) entry which is preliminary data.</text>
</comment>
<dbReference type="Proteomes" id="UP001595758">
    <property type="component" value="Unassembled WGS sequence"/>
</dbReference>
<evidence type="ECO:0000313" key="9">
    <source>
        <dbReference type="EMBL" id="MFC3909928.1"/>
    </source>
</evidence>
<accession>A0ABV8CHZ9</accession>
<evidence type="ECO:0000256" key="6">
    <source>
        <dbReference type="ARBA" id="ARBA00023136"/>
    </source>
</evidence>
<dbReference type="Pfam" id="PF03349">
    <property type="entry name" value="Toluene_X"/>
    <property type="match status" value="1"/>
</dbReference>
<evidence type="ECO:0000256" key="8">
    <source>
        <dbReference type="SAM" id="SignalP"/>
    </source>
</evidence>
<dbReference type="EMBL" id="JBHSAB010000031">
    <property type="protein sequence ID" value="MFC3909928.1"/>
    <property type="molecule type" value="Genomic_DNA"/>
</dbReference>
<keyword evidence="5 8" id="KW-0732">Signal</keyword>
<dbReference type="PANTHER" id="PTHR35093:SF8">
    <property type="entry name" value="OUTER MEMBRANE PROTEIN NMB0088-RELATED"/>
    <property type="match status" value="1"/>
</dbReference>
<sequence length="470" mass="50491">MQRPIIKTISAAVIAAIATGAHAGSFSLYTEGSGRAIGNYAAGVAAEASDASTGWYNPAGLALLNTQQAVFGGVGVFPSSKLSGTTTYSTTGIPVPYTQSYSNLQGAKDAFVPSFHYAKPLSENITAGLSVVSPFGLSTDWSRTSAVRYSATYSELITTDLAPELGAKITDNFAIGAGLDLQYARVKFNKVIGAPDVMRLLGQNPASLDSYSYNKGDSFGVGFHAGLMTMFNDNHTRVGFNYQSKMKHKFHGYSRLSGSLATANVITYTQYPLTSPTSSFRTNTLYSNDIEFPEIATLSGYHDLNDQWALLGSVVYTGWHSLSYIQLNNAAAFAPTVGRVLANSRAVQNYDNAWRFAVGANYKVDEQWMLRVGGGYDQSPTNDVDRDIRIADSDRWALSAGAHYQYREDIGLDLGYTHLFSVDSSVPLRKVEGTAANTVTLNGSAKGSADLVGVQATWYMDGIVKPVPTK</sequence>
<reference evidence="10" key="1">
    <citation type="journal article" date="2019" name="Int. J. Syst. Evol. Microbiol.">
        <title>The Global Catalogue of Microorganisms (GCM) 10K type strain sequencing project: providing services to taxonomists for standard genome sequencing and annotation.</title>
        <authorList>
            <consortium name="The Broad Institute Genomics Platform"/>
            <consortium name="The Broad Institute Genome Sequencing Center for Infectious Disease"/>
            <person name="Wu L."/>
            <person name="Ma J."/>
        </authorList>
    </citation>
    <scope>NUCLEOTIDE SEQUENCE [LARGE SCALE GENOMIC DNA]</scope>
    <source>
        <strain evidence="10">CCUG 59858</strain>
    </source>
</reference>
<feature type="chain" id="PRO_5045141229" evidence="8">
    <location>
        <begin position="24"/>
        <end position="470"/>
    </location>
</feature>
<feature type="signal peptide" evidence="8">
    <location>
        <begin position="1"/>
        <end position="23"/>
    </location>
</feature>
<keyword evidence="4" id="KW-0812">Transmembrane</keyword>
<keyword evidence="3" id="KW-1134">Transmembrane beta strand</keyword>
<dbReference type="PANTHER" id="PTHR35093">
    <property type="entry name" value="OUTER MEMBRANE PROTEIN NMB0088-RELATED"/>
    <property type="match status" value="1"/>
</dbReference>
<dbReference type="InterPro" id="IPR005017">
    <property type="entry name" value="OMPP1/FadL/TodX"/>
</dbReference>
<protein>
    <submittedName>
        <fullName evidence="9">OmpP1/FadL family transporter</fullName>
    </submittedName>
</protein>
<dbReference type="Gene3D" id="2.40.160.60">
    <property type="entry name" value="Outer membrane protein transport protein (OMPP1/FadL/TodX)"/>
    <property type="match status" value="1"/>
</dbReference>
<gene>
    <name evidence="9" type="ORF">ACFORL_12695</name>
</gene>
<proteinExistence type="inferred from homology"/>